<dbReference type="GeneID" id="28830431"/>
<dbReference type="AlphaFoldDB" id="A0A132B9Q7"/>
<proteinExistence type="predicted"/>
<keyword evidence="3" id="KW-1185">Reference proteome</keyword>
<dbReference type="InterPro" id="IPR052895">
    <property type="entry name" value="HetReg/Transcr_Mod"/>
</dbReference>
<organism evidence="2 3">
    <name type="scientific">Mollisia scopiformis</name>
    <name type="common">Conifer needle endophyte fungus</name>
    <name type="synonym">Phialocephala scopiformis</name>
    <dbReference type="NCBI Taxonomy" id="149040"/>
    <lineage>
        <taxon>Eukaryota</taxon>
        <taxon>Fungi</taxon>
        <taxon>Dikarya</taxon>
        <taxon>Ascomycota</taxon>
        <taxon>Pezizomycotina</taxon>
        <taxon>Leotiomycetes</taxon>
        <taxon>Helotiales</taxon>
        <taxon>Mollisiaceae</taxon>
        <taxon>Mollisia</taxon>
    </lineage>
</organism>
<dbReference type="Proteomes" id="UP000070700">
    <property type="component" value="Unassembled WGS sequence"/>
</dbReference>
<dbReference type="STRING" id="149040.A0A132B9Q7"/>
<dbReference type="EMBL" id="KQ947433">
    <property type="protein sequence ID" value="KUJ09111.1"/>
    <property type="molecule type" value="Genomic_DNA"/>
</dbReference>
<dbReference type="OrthoDB" id="3477286at2759"/>
<reference evidence="2 3" key="1">
    <citation type="submission" date="2015-10" db="EMBL/GenBank/DDBJ databases">
        <title>Full genome of DAOMC 229536 Phialocephala scopiformis, a fungal endophyte of spruce producing the potent anti-insectan compound rugulosin.</title>
        <authorList>
            <consortium name="DOE Joint Genome Institute"/>
            <person name="Walker A.K."/>
            <person name="Frasz S.L."/>
            <person name="Seifert K.A."/>
            <person name="Miller J.D."/>
            <person name="Mondo S.J."/>
            <person name="Labutti K."/>
            <person name="Lipzen A."/>
            <person name="Dockter R."/>
            <person name="Kennedy M."/>
            <person name="Grigoriev I.V."/>
            <person name="Spatafora J.W."/>
        </authorList>
    </citation>
    <scope>NUCLEOTIDE SEQUENCE [LARGE SCALE GENOMIC DNA]</scope>
    <source>
        <strain evidence="2 3">CBS 120377</strain>
    </source>
</reference>
<dbReference type="InParanoid" id="A0A132B9Q7"/>
<evidence type="ECO:0000259" key="1">
    <source>
        <dbReference type="Pfam" id="PF06985"/>
    </source>
</evidence>
<feature type="domain" description="Heterokaryon incompatibility" evidence="1">
    <location>
        <begin position="91"/>
        <end position="204"/>
    </location>
</feature>
<sequence>MDETSSLVQADPITRLSPPMKDDVQLQQVKYNNFYSPHNNDFYTKFHYSKLDENSIRLLRIKPLNPDEDDSAPISCDLLNNVSLPANKDSYTTISYCAGDPKKVERVNVNGIDFNAFCNLGHALRQARHFWKDKYDKQELLLWADQICINQSDHEERSQQVSLMGDIYALASQVLVCLSSKHDPAGGIDWFLRLSRIHLLEHKFSQESPPGYEIYDDNIRLREFFVAKWDNEDFHLGWDAFIRTVLTSPW</sequence>
<protein>
    <recommendedName>
        <fullName evidence="1">Heterokaryon incompatibility domain-containing protein</fullName>
    </recommendedName>
</protein>
<evidence type="ECO:0000313" key="3">
    <source>
        <dbReference type="Proteomes" id="UP000070700"/>
    </source>
</evidence>
<gene>
    <name evidence="2" type="ORF">LY89DRAFT_741405</name>
</gene>
<name>A0A132B9Q7_MOLSC</name>
<dbReference type="PANTHER" id="PTHR24148">
    <property type="entry name" value="ANKYRIN REPEAT DOMAIN-CONTAINING PROTEIN 39 HOMOLOG-RELATED"/>
    <property type="match status" value="1"/>
</dbReference>
<accession>A0A132B9Q7</accession>
<evidence type="ECO:0000313" key="2">
    <source>
        <dbReference type="EMBL" id="KUJ09111.1"/>
    </source>
</evidence>
<dbReference type="InterPro" id="IPR010730">
    <property type="entry name" value="HET"/>
</dbReference>
<dbReference type="PANTHER" id="PTHR24148:SF73">
    <property type="entry name" value="HET DOMAIN PROTEIN (AFU_ORTHOLOGUE AFUA_8G01020)"/>
    <property type="match status" value="1"/>
</dbReference>
<dbReference type="Pfam" id="PF06985">
    <property type="entry name" value="HET"/>
    <property type="match status" value="1"/>
</dbReference>
<dbReference type="RefSeq" id="XP_018063466.1">
    <property type="nucleotide sequence ID" value="XM_018220705.1"/>
</dbReference>
<dbReference type="KEGG" id="psco:LY89DRAFT_741405"/>